<evidence type="ECO:0000313" key="5">
    <source>
        <dbReference type="Proteomes" id="UP000274100"/>
    </source>
</evidence>
<dbReference type="Pfam" id="PF03724">
    <property type="entry name" value="META"/>
    <property type="match status" value="1"/>
</dbReference>
<feature type="domain" description="DUF306" evidence="2">
    <location>
        <begin position="71"/>
        <end position="168"/>
    </location>
</feature>
<dbReference type="InterPro" id="IPR025485">
    <property type="entry name" value="DUF4377"/>
</dbReference>
<feature type="chain" id="PRO_5019422062" evidence="1">
    <location>
        <begin position="24"/>
        <end position="300"/>
    </location>
</feature>
<dbReference type="Proteomes" id="UP000274100">
    <property type="component" value="Chromosome"/>
</dbReference>
<accession>A0A448GYK4</accession>
<feature type="domain" description="DUF4377" evidence="3">
    <location>
        <begin position="213"/>
        <end position="278"/>
    </location>
</feature>
<evidence type="ECO:0000259" key="3">
    <source>
        <dbReference type="Pfam" id="PF14302"/>
    </source>
</evidence>
<dbReference type="OrthoDB" id="7871744at2"/>
<dbReference type="PROSITE" id="PS51257">
    <property type="entry name" value="PROKAR_LIPOPROTEIN"/>
    <property type="match status" value="1"/>
</dbReference>
<evidence type="ECO:0000256" key="1">
    <source>
        <dbReference type="SAM" id="SignalP"/>
    </source>
</evidence>
<sequence length="300" mass="33458">MKTRALTFSPSTIFFATVLTATALLGGCYKVGDAVNGAVYDIKVQKNKQENEPKLKNFDDVGDKYQPANSAELAKYDWVLVSAQMQGAPIERYESIIAKRSATMNFGDNLVSYSLGCNNYRSSYQLNEGVISLNSIGATMMSCNNTNNGQLTLNQIEDKFTNALAQSRLRFANNPDEQTATLVQQKGVEVLIWQGVLKNNIRFGEPVRLYWEIDPETVNCVDTTGGDKMCLKIRKVNYNAEGIKVGAGAWRTFYGKIHGFNHQGNVRQIIRLNAYNNPDGKENPYYVFDSIVESEIINAQ</sequence>
<dbReference type="KEGG" id="mcun:NCTC10297_01828"/>
<dbReference type="InterPro" id="IPR005184">
    <property type="entry name" value="DUF306_Meta_HslJ"/>
</dbReference>
<evidence type="ECO:0000259" key="2">
    <source>
        <dbReference type="Pfam" id="PF03724"/>
    </source>
</evidence>
<proteinExistence type="predicted"/>
<evidence type="ECO:0000313" key="4">
    <source>
        <dbReference type="EMBL" id="VEG13855.1"/>
    </source>
</evidence>
<dbReference type="Gene3D" id="2.40.128.270">
    <property type="match status" value="1"/>
</dbReference>
<dbReference type="RefSeq" id="WP_126331474.1">
    <property type="nucleotide sequence ID" value="NZ_LR134343.1"/>
</dbReference>
<name>A0A448GYK4_9GAMM</name>
<dbReference type="EMBL" id="LR134343">
    <property type="protein sequence ID" value="VEG13855.1"/>
    <property type="molecule type" value="Genomic_DNA"/>
</dbReference>
<protein>
    <submittedName>
        <fullName evidence="4">META domain</fullName>
    </submittedName>
</protein>
<organism evidence="4 5">
    <name type="scientific">Moraxella cuniculi</name>
    <dbReference type="NCBI Taxonomy" id="34061"/>
    <lineage>
        <taxon>Bacteria</taxon>
        <taxon>Pseudomonadati</taxon>
        <taxon>Pseudomonadota</taxon>
        <taxon>Gammaproteobacteria</taxon>
        <taxon>Moraxellales</taxon>
        <taxon>Moraxellaceae</taxon>
        <taxon>Moraxella</taxon>
    </lineage>
</organism>
<feature type="signal peptide" evidence="1">
    <location>
        <begin position="1"/>
        <end position="23"/>
    </location>
</feature>
<reference evidence="4 5" key="1">
    <citation type="submission" date="2018-12" db="EMBL/GenBank/DDBJ databases">
        <authorList>
            <consortium name="Pathogen Informatics"/>
        </authorList>
    </citation>
    <scope>NUCLEOTIDE SEQUENCE [LARGE SCALE GENOMIC DNA]</scope>
    <source>
        <strain evidence="4 5">NCTC10297</strain>
    </source>
</reference>
<keyword evidence="1" id="KW-0732">Signal</keyword>
<dbReference type="InterPro" id="IPR038670">
    <property type="entry name" value="HslJ-like_sf"/>
</dbReference>
<gene>
    <name evidence="4" type="ORF">NCTC10297_01828</name>
</gene>
<dbReference type="AlphaFoldDB" id="A0A448GYK4"/>
<dbReference type="Pfam" id="PF14302">
    <property type="entry name" value="DUF4377"/>
    <property type="match status" value="1"/>
</dbReference>